<evidence type="ECO:0000256" key="7">
    <source>
        <dbReference type="SAM" id="Phobius"/>
    </source>
</evidence>
<feature type="transmembrane region" description="Helical" evidence="7">
    <location>
        <begin position="257"/>
        <end position="275"/>
    </location>
</feature>
<keyword evidence="6 7" id="KW-0472">Membrane</keyword>
<feature type="transmembrane region" description="Helical" evidence="7">
    <location>
        <begin position="106"/>
        <end position="125"/>
    </location>
</feature>
<dbReference type="Pfam" id="PF07690">
    <property type="entry name" value="MFS_1"/>
    <property type="match status" value="1"/>
</dbReference>
<dbReference type="GO" id="GO:0005886">
    <property type="term" value="C:plasma membrane"/>
    <property type="evidence" value="ECO:0007669"/>
    <property type="project" value="UniProtKB-SubCell"/>
</dbReference>
<evidence type="ECO:0000313" key="10">
    <source>
        <dbReference type="Proteomes" id="UP000265692"/>
    </source>
</evidence>
<dbReference type="InterPro" id="IPR020846">
    <property type="entry name" value="MFS_dom"/>
</dbReference>
<keyword evidence="10" id="KW-1185">Reference proteome</keyword>
<dbReference type="InterPro" id="IPR011701">
    <property type="entry name" value="MFS"/>
</dbReference>
<feature type="transmembrane region" description="Helical" evidence="7">
    <location>
        <begin position="9"/>
        <end position="36"/>
    </location>
</feature>
<feature type="transmembrane region" description="Helical" evidence="7">
    <location>
        <begin position="229"/>
        <end position="251"/>
    </location>
</feature>
<dbReference type="PANTHER" id="PTHR43124">
    <property type="entry name" value="PURINE EFFLUX PUMP PBUE"/>
    <property type="match status" value="1"/>
</dbReference>
<feature type="transmembrane region" description="Helical" evidence="7">
    <location>
        <begin position="375"/>
        <end position="396"/>
    </location>
</feature>
<sequence>MDNAKYEKFIVTVMFLLFGVLFMDRLAVVYLFPFIAPELGLNNTQLGLIAAVLAVAFAISNIVFASIADFIGRKKHMLIIFIFAFSVATLLSGLIGGFISLLVIRIIMGITEGPVVPLVNAAVMAESQPKRRGFNMGIVQSAAPLFGGALVPVAVVAIANSLDWRYAFFILAIPGVLIGLVLMRYMREPVMREEVDGVLTEQIAARPSKKDYLSVLTVRNIRINIGISLFFMIFYTTMTAFSALFLINVGSYTESQASMYLLVLGLGMFIWNLVAPLISDKIGRKPSLTIFTFISILIPVSLMYLHEHFILLLIATFIFSAGMGYQTLSVAVIPAESVPKGLVTTAIGVTIFLGELIGGTLGPLSAGILADLYSFYAPLWVVAAACTLAFLLSFGIKETAPMILARRKQNPASVGVDMNPEV</sequence>
<feature type="transmembrane region" description="Helical" evidence="7">
    <location>
        <begin position="310"/>
        <end position="333"/>
    </location>
</feature>
<evidence type="ECO:0000256" key="1">
    <source>
        <dbReference type="ARBA" id="ARBA00004651"/>
    </source>
</evidence>
<dbReference type="InterPro" id="IPR050189">
    <property type="entry name" value="MFS_Efflux_Transporters"/>
</dbReference>
<evidence type="ECO:0000256" key="4">
    <source>
        <dbReference type="ARBA" id="ARBA00022692"/>
    </source>
</evidence>
<evidence type="ECO:0000256" key="5">
    <source>
        <dbReference type="ARBA" id="ARBA00022989"/>
    </source>
</evidence>
<dbReference type="PANTHER" id="PTHR43124:SF3">
    <property type="entry name" value="CHLORAMPHENICOL EFFLUX PUMP RV0191"/>
    <property type="match status" value="1"/>
</dbReference>
<feature type="transmembrane region" description="Helical" evidence="7">
    <location>
        <begin position="78"/>
        <end position="100"/>
    </location>
</feature>
<keyword evidence="3" id="KW-1003">Cell membrane</keyword>
<dbReference type="PROSITE" id="PS50850">
    <property type="entry name" value="MFS"/>
    <property type="match status" value="1"/>
</dbReference>
<comment type="subcellular location">
    <subcellularLocation>
        <location evidence="1">Cell membrane</location>
        <topology evidence="1">Multi-pass membrane protein</topology>
    </subcellularLocation>
</comment>
<dbReference type="AlphaFoldDB" id="A0A396SEK5"/>
<dbReference type="InterPro" id="IPR036259">
    <property type="entry name" value="MFS_trans_sf"/>
</dbReference>
<evidence type="ECO:0000259" key="8">
    <source>
        <dbReference type="PROSITE" id="PS50850"/>
    </source>
</evidence>
<evidence type="ECO:0000256" key="3">
    <source>
        <dbReference type="ARBA" id="ARBA00022475"/>
    </source>
</evidence>
<accession>A0A396SEK5</accession>
<protein>
    <submittedName>
        <fullName evidence="9">MFS transporter</fullName>
    </submittedName>
</protein>
<feature type="transmembrane region" description="Helical" evidence="7">
    <location>
        <begin position="345"/>
        <end position="369"/>
    </location>
</feature>
<evidence type="ECO:0000256" key="6">
    <source>
        <dbReference type="ARBA" id="ARBA00023136"/>
    </source>
</evidence>
<keyword evidence="2" id="KW-0813">Transport</keyword>
<name>A0A396SEK5_9BACL</name>
<proteinExistence type="predicted"/>
<feature type="transmembrane region" description="Helical" evidence="7">
    <location>
        <begin position="287"/>
        <end position="304"/>
    </location>
</feature>
<keyword evidence="4 7" id="KW-0812">Transmembrane</keyword>
<dbReference type="Gene3D" id="1.20.1250.20">
    <property type="entry name" value="MFS general substrate transporter like domains"/>
    <property type="match status" value="2"/>
</dbReference>
<evidence type="ECO:0000256" key="2">
    <source>
        <dbReference type="ARBA" id="ARBA00022448"/>
    </source>
</evidence>
<gene>
    <name evidence="9" type="ORF">D1B33_06075</name>
</gene>
<keyword evidence="5 7" id="KW-1133">Transmembrane helix</keyword>
<evidence type="ECO:0000313" key="9">
    <source>
        <dbReference type="EMBL" id="RHW38446.1"/>
    </source>
</evidence>
<feature type="domain" description="Major facilitator superfamily (MFS) profile" evidence="8">
    <location>
        <begin position="10"/>
        <end position="401"/>
    </location>
</feature>
<dbReference type="EMBL" id="QWEI01000002">
    <property type="protein sequence ID" value="RHW38446.1"/>
    <property type="molecule type" value="Genomic_DNA"/>
</dbReference>
<reference evidence="9 10" key="1">
    <citation type="submission" date="2018-08" db="EMBL/GenBank/DDBJ databases">
        <title>Lysinibacillus sp. YLB-03 draft genome sequence.</title>
        <authorList>
            <person name="Yu L."/>
        </authorList>
    </citation>
    <scope>NUCLEOTIDE SEQUENCE [LARGE SCALE GENOMIC DNA]</scope>
    <source>
        <strain evidence="9 10">YLB-03</strain>
    </source>
</reference>
<feature type="transmembrane region" description="Helical" evidence="7">
    <location>
        <begin position="137"/>
        <end position="158"/>
    </location>
</feature>
<dbReference type="SUPFAM" id="SSF103473">
    <property type="entry name" value="MFS general substrate transporter"/>
    <property type="match status" value="1"/>
</dbReference>
<dbReference type="Proteomes" id="UP000265692">
    <property type="component" value="Unassembled WGS sequence"/>
</dbReference>
<feature type="transmembrane region" description="Helical" evidence="7">
    <location>
        <begin position="48"/>
        <end position="71"/>
    </location>
</feature>
<organism evidence="9 10">
    <name type="scientific">Ureibacillus yapensis</name>
    <dbReference type="NCBI Taxonomy" id="2304605"/>
    <lineage>
        <taxon>Bacteria</taxon>
        <taxon>Bacillati</taxon>
        <taxon>Bacillota</taxon>
        <taxon>Bacilli</taxon>
        <taxon>Bacillales</taxon>
        <taxon>Caryophanaceae</taxon>
        <taxon>Ureibacillus</taxon>
    </lineage>
</organism>
<dbReference type="OrthoDB" id="337363at2"/>
<dbReference type="RefSeq" id="WP_118875480.1">
    <property type="nucleotide sequence ID" value="NZ_QWEI01000002.1"/>
</dbReference>
<feature type="transmembrane region" description="Helical" evidence="7">
    <location>
        <begin position="164"/>
        <end position="183"/>
    </location>
</feature>
<comment type="caution">
    <text evidence="9">The sequence shown here is derived from an EMBL/GenBank/DDBJ whole genome shotgun (WGS) entry which is preliminary data.</text>
</comment>
<dbReference type="GO" id="GO:0022857">
    <property type="term" value="F:transmembrane transporter activity"/>
    <property type="evidence" value="ECO:0007669"/>
    <property type="project" value="InterPro"/>
</dbReference>